<feature type="region of interest" description="Disordered" evidence="2">
    <location>
        <begin position="263"/>
        <end position="303"/>
    </location>
</feature>
<keyword evidence="1" id="KW-0862">Zinc</keyword>
<feature type="region of interest" description="Disordered" evidence="2">
    <location>
        <begin position="1076"/>
        <end position="1149"/>
    </location>
</feature>
<evidence type="ECO:0000313" key="4">
    <source>
        <dbReference type="EMBL" id="VFQ82889.1"/>
    </source>
</evidence>
<feature type="region of interest" description="Disordered" evidence="2">
    <location>
        <begin position="448"/>
        <end position="492"/>
    </location>
</feature>
<dbReference type="EMBL" id="OOIL02002458">
    <property type="protein sequence ID" value="VFQ82889.1"/>
    <property type="molecule type" value="Genomic_DNA"/>
</dbReference>
<name>A0A484M2S9_9ASTE</name>
<dbReference type="InterPro" id="IPR001878">
    <property type="entry name" value="Znf_CCHC"/>
</dbReference>
<protein>
    <recommendedName>
        <fullName evidence="3">CCHC-type domain-containing protein</fullName>
    </recommendedName>
</protein>
<dbReference type="PANTHER" id="PTHR34676:SF15">
    <property type="entry name" value="ZINC FINGER, CCHC-TYPE-RELATED"/>
    <property type="match status" value="1"/>
</dbReference>
<feature type="domain" description="CCHC-type" evidence="3">
    <location>
        <begin position="997"/>
        <end position="1013"/>
    </location>
</feature>
<reference evidence="4 5" key="1">
    <citation type="submission" date="2018-04" db="EMBL/GenBank/DDBJ databases">
        <authorList>
            <person name="Vogel A."/>
        </authorList>
    </citation>
    <scope>NUCLEOTIDE SEQUENCE [LARGE SCALE GENOMIC DNA]</scope>
</reference>
<gene>
    <name evidence="4" type="ORF">CCAM_LOCUS24665</name>
</gene>
<keyword evidence="1" id="KW-0479">Metal-binding</keyword>
<organism evidence="4 5">
    <name type="scientific">Cuscuta campestris</name>
    <dbReference type="NCBI Taxonomy" id="132261"/>
    <lineage>
        <taxon>Eukaryota</taxon>
        <taxon>Viridiplantae</taxon>
        <taxon>Streptophyta</taxon>
        <taxon>Embryophyta</taxon>
        <taxon>Tracheophyta</taxon>
        <taxon>Spermatophyta</taxon>
        <taxon>Magnoliopsida</taxon>
        <taxon>eudicotyledons</taxon>
        <taxon>Gunneridae</taxon>
        <taxon>Pentapetalae</taxon>
        <taxon>asterids</taxon>
        <taxon>lamiids</taxon>
        <taxon>Solanales</taxon>
        <taxon>Convolvulaceae</taxon>
        <taxon>Cuscuteae</taxon>
        <taxon>Cuscuta</taxon>
        <taxon>Cuscuta subgen. Grammica</taxon>
        <taxon>Cuscuta sect. Cleistogrammica</taxon>
    </lineage>
</organism>
<dbReference type="GO" id="GO:0003676">
    <property type="term" value="F:nucleic acid binding"/>
    <property type="evidence" value="ECO:0007669"/>
    <property type="project" value="InterPro"/>
</dbReference>
<evidence type="ECO:0000259" key="3">
    <source>
        <dbReference type="PROSITE" id="PS50158"/>
    </source>
</evidence>
<keyword evidence="1" id="KW-0863">Zinc-finger</keyword>
<sequence>MLQPPMVLDPAYLDELGHWQDIDDLLYDPKWRILLFLHAPTSLEATIEFLCSLRFLNNGEEAKSVVEVTSTTKVTFTLMGRLLNLTVPDLGCLIGLYMLDETRSLAFANLPDQLDPEFNVKKFWQAHGHGQFHSGASLAMNWARPSWRTLHHALAHSFFGCSHEPDVSTCDRQFVSCGPMVTLLARGLRMAVTDVLPEAASMFRPPIGYLALIANNKEDKEAHPRRQHTIPMSLRELSKAIGYYGPPSYYESPYRPPFQTHPRYHPHQNPYDNDYQVNNGSDYHPYHEEPPYDTPSENFGYSPYQDSDGEDYYEPHGDHDDYNCNGPIYDDQPDPLVEEIRRLEQKIFYFDELFSAEGSWYEPSYCRDYTLFAEEQIEANKVAIRERAKLLESVRKEKEFERRLCQISDMIQKMLDDFQRERLEVEAKAEKLVNDLCRAIELKRSLQSQDQMREVNAQNEALEPKTNPKPFNHQVPNLEDSPSFSPSQKPESITTLARATVVMLPECPPSQVSTSIVVQEVEPTEGPDSKPPRLIQEKKEEEAMAINDHLLNCVEGTPPEEPVLEDIEPITCLQDTNVQESEQESTSEEILCIEKPTLSIETYVRNASSEDSDQTFFDSLLDGCDDVCPKDGWSLRSWDELLMSDTEDSSMGESMVVIIKPQMDSQPIEDKEEINFAIKANDVDQLRRLPPPPTYLESPPFILLPPSCRDESRILDLDRATNQTRWNQKRVRRAKLYDSRIGKSRKKWELMRIYIQSTNFLLWKIIKNGEDVPMKKVEETNVPKTEDEYDAQDIKKVENNAKAINIIYCAVNPDDYRKISFCTTAKEMWDKLEITYEGTDQVGEAKIDFLTHEYELFCMKENEKINEMFERLSKIVNDLHALKKTYTDKELVRKILRSLTPEWRSKADAIQESIGITNVTIDGLRGNLKTYESTILFPSLGEQKKKGIALKATSSQEPAMEESSDEDNEFGIVMKKFHKFMRKEYERKGKKHGGPPKCYGCGEVGHIKPKCQKREGEENVQETPSLHLMGSKAYRVFNKRTLTVEESSHVVFAENDGRLARKVSCDDLIDSFENIYLNDDDEVDNSKESQDEEVEPPVNEEQPQEEETPMPRAWRTSKNHPLEDTVGGQRKRSRNGKNAASSSAPPPPAHQYLDGSFLWFNNRAEATRFSEKFEHREILPPRFSTACFMHDSIPREAQVILERGNFLDLLYIKKAHYHSFLVRAFYSNLKKAEDGALISNVNRVDIYLNEENIQILTGLRRDRQDLGLYVGEERARFNETALLEEVGIRHFVPTPQQRSPTIASTSPVFRFIFYVLTRILNPRKFNHTTLSQEDTKTIHAMIHNANLNWCKFVMTHMFTATSDNRSLPYALLVMAILEDYNIKTDVGPKTKGTKHWEIDESSFHPRTDDATFPQPRPHRQPRAIASTATTLTNPSLAEQMAALTATLSRIDTNVSKTAHNVNICSRELHGYFDFVNYPYAQMVP</sequence>
<dbReference type="PROSITE" id="PS50158">
    <property type="entry name" value="ZF_CCHC"/>
    <property type="match status" value="1"/>
</dbReference>
<dbReference type="OrthoDB" id="696017at2759"/>
<dbReference type="PANTHER" id="PTHR34676">
    <property type="entry name" value="DUF4219 DOMAIN-CONTAINING PROTEIN-RELATED"/>
    <property type="match status" value="1"/>
</dbReference>
<dbReference type="GO" id="GO:0008270">
    <property type="term" value="F:zinc ion binding"/>
    <property type="evidence" value="ECO:0007669"/>
    <property type="project" value="UniProtKB-KW"/>
</dbReference>
<evidence type="ECO:0000256" key="2">
    <source>
        <dbReference type="SAM" id="MobiDB-lite"/>
    </source>
</evidence>
<accession>A0A484M2S9</accession>
<dbReference type="Proteomes" id="UP000595140">
    <property type="component" value="Unassembled WGS sequence"/>
</dbReference>
<evidence type="ECO:0000313" key="5">
    <source>
        <dbReference type="Proteomes" id="UP000595140"/>
    </source>
</evidence>
<keyword evidence="5" id="KW-1185">Reference proteome</keyword>
<proteinExistence type="predicted"/>
<dbReference type="Pfam" id="PF14223">
    <property type="entry name" value="Retrotran_gag_2"/>
    <property type="match status" value="1"/>
</dbReference>
<feature type="compositionally biased region" description="Polar residues" evidence="2">
    <location>
        <begin position="480"/>
        <end position="492"/>
    </location>
</feature>
<evidence type="ECO:0000256" key="1">
    <source>
        <dbReference type="PROSITE-ProRule" id="PRU00047"/>
    </source>
</evidence>